<protein>
    <submittedName>
        <fullName evidence="1">Uncharacterized protein</fullName>
    </submittedName>
</protein>
<dbReference type="Proteomes" id="UP000182510">
    <property type="component" value="Chromosome"/>
</dbReference>
<dbReference type="RefSeq" id="WP_072551661.1">
    <property type="nucleotide sequence ID" value="NZ_CP018153.1"/>
</dbReference>
<accession>A0A1L3J1K7</accession>
<evidence type="ECO:0000313" key="1">
    <source>
        <dbReference type="EMBL" id="APG59006.1"/>
    </source>
</evidence>
<proteinExistence type="predicted"/>
<name>A0A1L3J1K7_9FLAO</name>
<sequence>MGKISTKQALLDLIHVDVHLPKIASDYPEFKPITDFIIEGDFLNEEEDKPYPTVKDVAEHTDIRYDKVRKQVLKLYDLMFPFLENRYLKFTEVKYQLHFSYFGRDHYMVIDSFPVPLRVGENVSVPFLKAKFQIYQFYVSSINHRFEQNVQYIEVELKSGDYNMYWHLRKDEGLATGEIPRGALYAKDDYSLREEIIKGKDMTVYNSRVNEYKKRRWGF</sequence>
<keyword evidence="2" id="KW-1185">Reference proteome</keyword>
<gene>
    <name evidence="1" type="ORF">LPB144_00685</name>
</gene>
<organism evidence="1 2">
    <name type="scientific">Christiangramia salexigens</name>
    <dbReference type="NCBI Taxonomy" id="1913577"/>
    <lineage>
        <taxon>Bacteria</taxon>
        <taxon>Pseudomonadati</taxon>
        <taxon>Bacteroidota</taxon>
        <taxon>Flavobacteriia</taxon>
        <taxon>Flavobacteriales</taxon>
        <taxon>Flavobacteriaceae</taxon>
        <taxon>Christiangramia</taxon>
    </lineage>
</organism>
<dbReference type="OrthoDB" id="884804at2"/>
<evidence type="ECO:0000313" key="2">
    <source>
        <dbReference type="Proteomes" id="UP000182510"/>
    </source>
</evidence>
<dbReference type="AlphaFoldDB" id="A0A1L3J1K7"/>
<dbReference type="KEGG" id="grl:LPB144_00685"/>
<dbReference type="EMBL" id="CP018153">
    <property type="protein sequence ID" value="APG59006.1"/>
    <property type="molecule type" value="Genomic_DNA"/>
</dbReference>
<reference evidence="1 2" key="1">
    <citation type="submission" date="2016-11" db="EMBL/GenBank/DDBJ databases">
        <title>Gramella sp. LPB0144 isolated from marine environment.</title>
        <authorList>
            <person name="Kim E."/>
            <person name="Yi H."/>
        </authorList>
    </citation>
    <scope>NUCLEOTIDE SEQUENCE [LARGE SCALE GENOMIC DNA]</scope>
    <source>
        <strain evidence="1 2">LPB0144</strain>
    </source>
</reference>